<feature type="region of interest" description="Disordered" evidence="1">
    <location>
        <begin position="51"/>
        <end position="82"/>
    </location>
</feature>
<dbReference type="EMBL" id="CABITT030000002">
    <property type="protein sequence ID" value="VVA94102.1"/>
    <property type="molecule type" value="Genomic_DNA"/>
</dbReference>
<evidence type="ECO:0000256" key="1">
    <source>
        <dbReference type="SAM" id="MobiDB-lite"/>
    </source>
</evidence>
<evidence type="ECO:0000313" key="2">
    <source>
        <dbReference type="EMBL" id="VVA94102.1"/>
    </source>
</evidence>
<feature type="region of interest" description="Disordered" evidence="1">
    <location>
        <begin position="1"/>
        <end position="21"/>
    </location>
</feature>
<protein>
    <submittedName>
        <fullName evidence="2">Uncharacterized protein</fullName>
    </submittedName>
</protein>
<evidence type="ECO:0000313" key="3">
    <source>
        <dbReference type="Proteomes" id="UP000489600"/>
    </source>
</evidence>
<organism evidence="2 3">
    <name type="scientific">Arabis nemorensis</name>
    <dbReference type="NCBI Taxonomy" id="586526"/>
    <lineage>
        <taxon>Eukaryota</taxon>
        <taxon>Viridiplantae</taxon>
        <taxon>Streptophyta</taxon>
        <taxon>Embryophyta</taxon>
        <taxon>Tracheophyta</taxon>
        <taxon>Spermatophyta</taxon>
        <taxon>Magnoliopsida</taxon>
        <taxon>eudicotyledons</taxon>
        <taxon>Gunneridae</taxon>
        <taxon>Pentapetalae</taxon>
        <taxon>rosids</taxon>
        <taxon>malvids</taxon>
        <taxon>Brassicales</taxon>
        <taxon>Brassicaceae</taxon>
        <taxon>Arabideae</taxon>
        <taxon>Arabis</taxon>
    </lineage>
</organism>
<dbReference type="Proteomes" id="UP000489600">
    <property type="component" value="Unassembled WGS sequence"/>
</dbReference>
<sequence>MERLSFRYGAGDISGGSGGSGGGDGLACGIYVISTSREEGRTAEIGEEPMALTKPFRGGGGEEVGGLDLSGEEAHRQVESSS</sequence>
<keyword evidence="3" id="KW-1185">Reference proteome</keyword>
<feature type="compositionally biased region" description="Gly residues" evidence="1">
    <location>
        <begin position="12"/>
        <end position="21"/>
    </location>
</feature>
<gene>
    <name evidence="2" type="ORF">ANE_LOCUS4547</name>
</gene>
<dbReference type="AlphaFoldDB" id="A0A565AXK0"/>
<proteinExistence type="predicted"/>
<accession>A0A565AXK0</accession>
<name>A0A565AXK0_9BRAS</name>
<feature type="compositionally biased region" description="Basic and acidic residues" evidence="1">
    <location>
        <begin position="72"/>
        <end position="82"/>
    </location>
</feature>
<comment type="caution">
    <text evidence="2">The sequence shown here is derived from an EMBL/GenBank/DDBJ whole genome shotgun (WGS) entry which is preliminary data.</text>
</comment>
<reference evidence="2" key="1">
    <citation type="submission" date="2019-07" db="EMBL/GenBank/DDBJ databases">
        <authorList>
            <person name="Dittberner H."/>
        </authorList>
    </citation>
    <scope>NUCLEOTIDE SEQUENCE [LARGE SCALE GENOMIC DNA]</scope>
</reference>